<accession>J0CU16</accession>
<gene>
    <name evidence="1" type="ORF">AURDEDRAFT_177103</name>
</gene>
<protein>
    <submittedName>
        <fullName evidence="1">Uncharacterized protein</fullName>
    </submittedName>
</protein>
<organism evidence="1 2">
    <name type="scientific">Auricularia subglabra (strain TFB-10046 / SS5)</name>
    <name type="common">White-rot fungus</name>
    <name type="synonym">Auricularia delicata (strain TFB10046)</name>
    <dbReference type="NCBI Taxonomy" id="717982"/>
    <lineage>
        <taxon>Eukaryota</taxon>
        <taxon>Fungi</taxon>
        <taxon>Dikarya</taxon>
        <taxon>Basidiomycota</taxon>
        <taxon>Agaricomycotina</taxon>
        <taxon>Agaricomycetes</taxon>
        <taxon>Auriculariales</taxon>
        <taxon>Auriculariaceae</taxon>
        <taxon>Auricularia</taxon>
    </lineage>
</organism>
<name>J0CU16_AURST</name>
<dbReference type="KEGG" id="adl:AURDEDRAFT_177103"/>
<proteinExistence type="predicted"/>
<dbReference type="AlphaFoldDB" id="J0CU16"/>
<keyword evidence="2" id="KW-1185">Reference proteome</keyword>
<dbReference type="InParanoid" id="J0CU16"/>
<evidence type="ECO:0000313" key="2">
    <source>
        <dbReference type="Proteomes" id="UP000006514"/>
    </source>
</evidence>
<reference evidence="2" key="1">
    <citation type="journal article" date="2012" name="Science">
        <title>The Paleozoic origin of enzymatic lignin decomposition reconstructed from 31 fungal genomes.</title>
        <authorList>
            <person name="Floudas D."/>
            <person name="Binder M."/>
            <person name="Riley R."/>
            <person name="Barry K."/>
            <person name="Blanchette R.A."/>
            <person name="Henrissat B."/>
            <person name="Martinez A.T."/>
            <person name="Otillar R."/>
            <person name="Spatafora J.W."/>
            <person name="Yadav J.S."/>
            <person name="Aerts A."/>
            <person name="Benoit I."/>
            <person name="Boyd A."/>
            <person name="Carlson A."/>
            <person name="Copeland A."/>
            <person name="Coutinho P.M."/>
            <person name="de Vries R.P."/>
            <person name="Ferreira P."/>
            <person name="Findley K."/>
            <person name="Foster B."/>
            <person name="Gaskell J."/>
            <person name="Glotzer D."/>
            <person name="Gorecki P."/>
            <person name="Heitman J."/>
            <person name="Hesse C."/>
            <person name="Hori C."/>
            <person name="Igarashi K."/>
            <person name="Jurgens J.A."/>
            <person name="Kallen N."/>
            <person name="Kersten P."/>
            <person name="Kohler A."/>
            <person name="Kuees U."/>
            <person name="Kumar T.K.A."/>
            <person name="Kuo A."/>
            <person name="LaButti K."/>
            <person name="Larrondo L.F."/>
            <person name="Lindquist E."/>
            <person name="Ling A."/>
            <person name="Lombard V."/>
            <person name="Lucas S."/>
            <person name="Lundell T."/>
            <person name="Martin R."/>
            <person name="McLaughlin D.J."/>
            <person name="Morgenstern I."/>
            <person name="Morin E."/>
            <person name="Murat C."/>
            <person name="Nagy L.G."/>
            <person name="Nolan M."/>
            <person name="Ohm R.A."/>
            <person name="Patyshakuliyeva A."/>
            <person name="Rokas A."/>
            <person name="Ruiz-Duenas F.J."/>
            <person name="Sabat G."/>
            <person name="Salamov A."/>
            <person name="Samejima M."/>
            <person name="Schmutz J."/>
            <person name="Slot J.C."/>
            <person name="St John F."/>
            <person name="Stenlid J."/>
            <person name="Sun H."/>
            <person name="Sun S."/>
            <person name="Syed K."/>
            <person name="Tsang A."/>
            <person name="Wiebenga A."/>
            <person name="Young D."/>
            <person name="Pisabarro A."/>
            <person name="Eastwood D.C."/>
            <person name="Martin F."/>
            <person name="Cullen D."/>
            <person name="Grigoriev I.V."/>
            <person name="Hibbett D.S."/>
        </authorList>
    </citation>
    <scope>NUCLEOTIDE SEQUENCE [LARGE SCALE GENOMIC DNA]</scope>
    <source>
        <strain evidence="2">TFB10046</strain>
    </source>
</reference>
<dbReference type="EMBL" id="JH688072">
    <property type="protein sequence ID" value="EJD33831.1"/>
    <property type="molecule type" value="Genomic_DNA"/>
</dbReference>
<evidence type="ECO:0000313" key="1">
    <source>
        <dbReference type="EMBL" id="EJD33831.1"/>
    </source>
</evidence>
<dbReference type="Proteomes" id="UP000006514">
    <property type="component" value="Unassembled WGS sequence"/>
</dbReference>
<sequence length="259" mass="26120">MSLPVPTPTPSTRDEPVGVVEPARVVDMFDSSDDDDIATRVAQGPLTASAGVDVGALIHDRDAALEVGLLDPFMRVDAEQHTAKVFAELAQSQAKVRKMTAKIQTIKDSCECPLCFDTCWVTADVTDVEVAAPNVNLPVTGDVPVIVPVAASVPVDAAAAPIAYLDVPAIVPVAFDGPVDATAAAPNANLPVAGDIMVIVPVDSAAAPIAYLDVPATGPVAFEGPVAAAAAAPNANLPVAGGVTVVVPVASSSPVDPAI</sequence>